<keyword evidence="2" id="KW-1185">Reference proteome</keyword>
<organism evidence="1 2">
    <name type="scientific">Meloidogyne enterolobii</name>
    <name type="common">Root-knot nematode worm</name>
    <name type="synonym">Meloidogyne mayaguensis</name>
    <dbReference type="NCBI Taxonomy" id="390850"/>
    <lineage>
        <taxon>Eukaryota</taxon>
        <taxon>Metazoa</taxon>
        <taxon>Ecdysozoa</taxon>
        <taxon>Nematoda</taxon>
        <taxon>Chromadorea</taxon>
        <taxon>Rhabditida</taxon>
        <taxon>Tylenchina</taxon>
        <taxon>Tylenchomorpha</taxon>
        <taxon>Tylenchoidea</taxon>
        <taxon>Meloidogynidae</taxon>
        <taxon>Meloidogyninae</taxon>
        <taxon>Meloidogyne</taxon>
    </lineage>
</organism>
<evidence type="ECO:0000313" key="1">
    <source>
        <dbReference type="EMBL" id="CAK5077894.1"/>
    </source>
</evidence>
<sequence>MPHLIRLEDRHPVNLIAKRLCYRAFLTIFLAESAMGICLTLMLHLSLLNSQYRL</sequence>
<accession>A0ACB0ZH62</accession>
<gene>
    <name evidence="1" type="ORF">MENTE1834_LOCUS24872</name>
</gene>
<proteinExistence type="predicted"/>
<evidence type="ECO:0000313" key="2">
    <source>
        <dbReference type="Proteomes" id="UP001497535"/>
    </source>
</evidence>
<dbReference type="Proteomes" id="UP001497535">
    <property type="component" value="Unassembled WGS sequence"/>
</dbReference>
<comment type="caution">
    <text evidence="1">The sequence shown here is derived from an EMBL/GenBank/DDBJ whole genome shotgun (WGS) entry which is preliminary data.</text>
</comment>
<reference evidence="1" key="1">
    <citation type="submission" date="2023-11" db="EMBL/GenBank/DDBJ databases">
        <authorList>
            <person name="Poullet M."/>
        </authorList>
    </citation>
    <scope>NUCLEOTIDE SEQUENCE</scope>
    <source>
        <strain evidence="1">E1834</strain>
    </source>
</reference>
<protein>
    <submittedName>
        <fullName evidence="1">Uncharacterized protein</fullName>
    </submittedName>
</protein>
<dbReference type="EMBL" id="CAVMJV010000033">
    <property type="protein sequence ID" value="CAK5077894.1"/>
    <property type="molecule type" value="Genomic_DNA"/>
</dbReference>
<name>A0ACB0ZH62_MELEN</name>